<dbReference type="InterPro" id="IPR010982">
    <property type="entry name" value="Lambda_DNA-bd_dom_sf"/>
</dbReference>
<comment type="caution">
    <text evidence="2">The sequence shown here is derived from an EMBL/GenBank/DDBJ whole genome shotgun (WGS) entry which is preliminary data.</text>
</comment>
<dbReference type="PROSITE" id="PS50943">
    <property type="entry name" value="HTH_CROC1"/>
    <property type="match status" value="1"/>
</dbReference>
<name>A0ABV8TVN9_9ACTN</name>
<gene>
    <name evidence="2" type="ORF">ACFPET_06355</name>
</gene>
<accession>A0ABV8TVN9</accession>
<dbReference type="RefSeq" id="WP_380619314.1">
    <property type="nucleotide sequence ID" value="NZ_JBHSDK010000010.1"/>
</dbReference>
<dbReference type="Proteomes" id="UP001595823">
    <property type="component" value="Unassembled WGS sequence"/>
</dbReference>
<protein>
    <submittedName>
        <fullName evidence="2">Helix-turn-helix domain-containing protein</fullName>
    </submittedName>
</protein>
<dbReference type="SUPFAM" id="SSF47413">
    <property type="entry name" value="lambda repressor-like DNA-binding domains"/>
    <property type="match status" value="1"/>
</dbReference>
<evidence type="ECO:0000313" key="3">
    <source>
        <dbReference type="Proteomes" id="UP001595823"/>
    </source>
</evidence>
<organism evidence="2 3">
    <name type="scientific">Salininema proteolyticum</name>
    <dbReference type="NCBI Taxonomy" id="1607685"/>
    <lineage>
        <taxon>Bacteria</taxon>
        <taxon>Bacillati</taxon>
        <taxon>Actinomycetota</taxon>
        <taxon>Actinomycetes</taxon>
        <taxon>Glycomycetales</taxon>
        <taxon>Glycomycetaceae</taxon>
        <taxon>Salininema</taxon>
    </lineage>
</organism>
<dbReference type="Pfam" id="PF01381">
    <property type="entry name" value="HTH_3"/>
    <property type="match status" value="1"/>
</dbReference>
<keyword evidence="3" id="KW-1185">Reference proteome</keyword>
<proteinExistence type="predicted"/>
<evidence type="ECO:0000313" key="2">
    <source>
        <dbReference type="EMBL" id="MFC4334815.1"/>
    </source>
</evidence>
<evidence type="ECO:0000259" key="1">
    <source>
        <dbReference type="PROSITE" id="PS50943"/>
    </source>
</evidence>
<feature type="domain" description="HTH cro/C1-type" evidence="1">
    <location>
        <begin position="1"/>
        <end position="44"/>
    </location>
</feature>
<reference evidence="3" key="1">
    <citation type="journal article" date="2019" name="Int. J. Syst. Evol. Microbiol.">
        <title>The Global Catalogue of Microorganisms (GCM) 10K type strain sequencing project: providing services to taxonomists for standard genome sequencing and annotation.</title>
        <authorList>
            <consortium name="The Broad Institute Genomics Platform"/>
            <consortium name="The Broad Institute Genome Sequencing Center for Infectious Disease"/>
            <person name="Wu L."/>
            <person name="Ma J."/>
        </authorList>
    </citation>
    <scope>NUCLEOTIDE SEQUENCE [LARGE SCALE GENOMIC DNA]</scope>
    <source>
        <strain evidence="3">IBRC-M 10908</strain>
    </source>
</reference>
<dbReference type="InterPro" id="IPR001387">
    <property type="entry name" value="Cro/C1-type_HTH"/>
</dbReference>
<sequence length="50" mass="5401">MRFAIRSSGLSQAEFAERIGTSASRLSTYISGKVMPSAALMVRIRRVVAA</sequence>
<dbReference type="CDD" id="cd00093">
    <property type="entry name" value="HTH_XRE"/>
    <property type="match status" value="1"/>
</dbReference>
<dbReference type="EMBL" id="JBHSDK010000010">
    <property type="protein sequence ID" value="MFC4334815.1"/>
    <property type="molecule type" value="Genomic_DNA"/>
</dbReference>
<dbReference type="Gene3D" id="1.10.260.40">
    <property type="entry name" value="lambda repressor-like DNA-binding domains"/>
    <property type="match status" value="1"/>
</dbReference>